<organism evidence="2 3">
    <name type="scientific">Paenibacillus borealis</name>
    <dbReference type="NCBI Taxonomy" id="160799"/>
    <lineage>
        <taxon>Bacteria</taxon>
        <taxon>Bacillati</taxon>
        <taxon>Bacillota</taxon>
        <taxon>Bacilli</taxon>
        <taxon>Bacillales</taxon>
        <taxon>Paenibacillaceae</taxon>
        <taxon>Paenibacillus</taxon>
    </lineage>
</organism>
<evidence type="ECO:0000313" key="2">
    <source>
        <dbReference type="EMBL" id="OMD38337.1"/>
    </source>
</evidence>
<dbReference type="Proteomes" id="UP000187412">
    <property type="component" value="Unassembled WGS sequence"/>
</dbReference>
<dbReference type="Gene3D" id="3.40.630.30">
    <property type="match status" value="1"/>
</dbReference>
<dbReference type="PROSITE" id="PS51186">
    <property type="entry name" value="GNAT"/>
    <property type="match status" value="1"/>
</dbReference>
<feature type="domain" description="N-acetyltransferase" evidence="1">
    <location>
        <begin position="11"/>
        <end position="164"/>
    </location>
</feature>
<dbReference type="Pfam" id="PF13302">
    <property type="entry name" value="Acetyltransf_3"/>
    <property type="match status" value="1"/>
</dbReference>
<dbReference type="RefSeq" id="WP_076114153.1">
    <property type="nucleotide sequence ID" value="NZ_MPTB01000061.1"/>
</dbReference>
<proteinExistence type="predicted"/>
<protein>
    <submittedName>
        <fullName evidence="2">GNAT family N-acetyltransferase</fullName>
    </submittedName>
</protein>
<accession>A0ABX3GZE9</accession>
<keyword evidence="3" id="KW-1185">Reference proteome</keyword>
<comment type="caution">
    <text evidence="2">The sequence shown here is derived from an EMBL/GenBank/DDBJ whole genome shotgun (WGS) entry which is preliminary data.</text>
</comment>
<sequence>MNYPVIETDRLKLRLLTIEDREAVFRHFSEEEVTRYMDIPPCGDISEADEIIQFHIDDSGCRWGVFDKQQDQLAGTCGYHCWTTGPEGKAEIGFDLSRDFWGRGLMTEALLPVITFGYEEMGLEVIEATVDPGNDRSLRLLTALGFCRGEELVDNLVYFYMRRNQFAG</sequence>
<dbReference type="SUPFAM" id="SSF55729">
    <property type="entry name" value="Acyl-CoA N-acyltransferases (Nat)"/>
    <property type="match status" value="1"/>
</dbReference>
<dbReference type="InterPro" id="IPR000182">
    <property type="entry name" value="GNAT_dom"/>
</dbReference>
<dbReference type="InterPro" id="IPR051531">
    <property type="entry name" value="N-acetyltransferase"/>
</dbReference>
<reference evidence="2 3" key="1">
    <citation type="submission" date="2016-10" db="EMBL/GenBank/DDBJ databases">
        <title>Paenibacillus species isolates.</title>
        <authorList>
            <person name="Beno S.M."/>
        </authorList>
    </citation>
    <scope>NUCLEOTIDE SEQUENCE [LARGE SCALE GENOMIC DNA]</scope>
    <source>
        <strain evidence="2 3">FSL H7-0744</strain>
    </source>
</reference>
<name>A0ABX3GZE9_PAEBO</name>
<dbReference type="InterPro" id="IPR016181">
    <property type="entry name" value="Acyl_CoA_acyltransferase"/>
</dbReference>
<dbReference type="EMBL" id="MPTB01000061">
    <property type="protein sequence ID" value="OMD38337.1"/>
    <property type="molecule type" value="Genomic_DNA"/>
</dbReference>
<evidence type="ECO:0000259" key="1">
    <source>
        <dbReference type="PROSITE" id="PS51186"/>
    </source>
</evidence>
<gene>
    <name evidence="2" type="ORF">BSK56_30470</name>
</gene>
<evidence type="ECO:0000313" key="3">
    <source>
        <dbReference type="Proteomes" id="UP000187412"/>
    </source>
</evidence>
<dbReference type="PANTHER" id="PTHR43792">
    <property type="entry name" value="GNAT FAMILY, PUTATIVE (AFU_ORTHOLOGUE AFUA_3G00765)-RELATED-RELATED"/>
    <property type="match status" value="1"/>
</dbReference>
<dbReference type="PANTHER" id="PTHR43792:SF9">
    <property type="entry name" value="RIBOSOMAL-PROTEIN-ALANINE ACETYLTRANSFERASE"/>
    <property type="match status" value="1"/>
</dbReference>